<feature type="compositionally biased region" description="Low complexity" evidence="1">
    <location>
        <begin position="12"/>
        <end position="35"/>
    </location>
</feature>
<keyword evidence="3" id="KW-1185">Reference proteome</keyword>
<feature type="compositionally biased region" description="Low complexity" evidence="1">
    <location>
        <begin position="60"/>
        <end position="70"/>
    </location>
</feature>
<comment type="caution">
    <text evidence="2">The sequence shown here is derived from an EMBL/GenBank/DDBJ whole genome shotgun (WGS) entry which is preliminary data.</text>
</comment>
<sequence length="698" mass="76288">MTSSTPPPPPSSDDSPASSSLARVSMSTRSTETSSMPPPYYANWEQSNDIRGDLATGWGQQQQQQQHLQQAENNGMGLRGGSNNRLHNRITHDGDSMDDGNDVDDSQQQQQLQWGWRLKFNAVRAVPQFYPLDPRSVRRINLSMDNDGILLDGLGDDGMMVDAADTAASATIEEISNRIFTACQCLSIHGVWDNLCPSTTLSSMEQVEMEINLYLSAEDGAVREDLGGPVLTEGWLLFCFELCTCCAHRFVPPLNQHHIDTVSTYSSSSHQSPPSPRILLVELQRRKGCSITFHNYRKCLLDAAEGKFDPESFNLTDGLDKPLGRDRCHQPRATLSTSSLARPGGLARPSLRPTSYSADHASSRLVIGGLKTEGETSSLIDDTTDQGKPMAVYEKAMKALNMAASLIHKDRVDARRLGMESLVLLTDPLRAGLETAQIASRVVLLGSAQDDSCSSGNMGMGTEDDVDALFDESSGLGIREKILEMILTDGAEASSGDSNDGFEMIEREFTDCLFNLCLTVLSNALQTMEGNVPTFAKQELLVNIEDEEEDRKPSPRARASTEPAVRTSATLMEQHQQVSKRFIDDTNSTFGCDVLSSLIRILGQAKTNPHDAYHSARCLGVLFKGCGNSHKARARRDLDAKRIIAAALEVGSRSHAKLADASREAMVALVTDDEQSMEEERSPRGQVGGVGERMDLEK</sequence>
<evidence type="ECO:0000313" key="2">
    <source>
        <dbReference type="EMBL" id="KAL3761497.1"/>
    </source>
</evidence>
<dbReference type="EMBL" id="JALLBG020000149">
    <property type="protein sequence ID" value="KAL3761497.1"/>
    <property type="molecule type" value="Genomic_DNA"/>
</dbReference>
<proteinExistence type="predicted"/>
<feature type="compositionally biased region" description="Pro residues" evidence="1">
    <location>
        <begin position="1"/>
        <end position="11"/>
    </location>
</feature>
<feature type="region of interest" description="Disordered" evidence="1">
    <location>
        <begin position="332"/>
        <end position="358"/>
    </location>
</feature>
<reference evidence="2 3" key="1">
    <citation type="submission" date="2024-10" db="EMBL/GenBank/DDBJ databases">
        <title>Updated reference genomes for cyclostephanoid diatoms.</title>
        <authorList>
            <person name="Roberts W.R."/>
            <person name="Alverson A.J."/>
        </authorList>
    </citation>
    <scope>NUCLEOTIDE SEQUENCE [LARGE SCALE GENOMIC DNA]</scope>
    <source>
        <strain evidence="2 3">AJA232-27</strain>
    </source>
</reference>
<organism evidence="2 3">
    <name type="scientific">Discostella pseudostelligera</name>
    <dbReference type="NCBI Taxonomy" id="259834"/>
    <lineage>
        <taxon>Eukaryota</taxon>
        <taxon>Sar</taxon>
        <taxon>Stramenopiles</taxon>
        <taxon>Ochrophyta</taxon>
        <taxon>Bacillariophyta</taxon>
        <taxon>Coscinodiscophyceae</taxon>
        <taxon>Thalassiosirophycidae</taxon>
        <taxon>Stephanodiscales</taxon>
        <taxon>Stephanodiscaceae</taxon>
        <taxon>Discostella</taxon>
    </lineage>
</organism>
<dbReference type="AlphaFoldDB" id="A0ABD3MH63"/>
<evidence type="ECO:0000313" key="3">
    <source>
        <dbReference type="Proteomes" id="UP001530293"/>
    </source>
</evidence>
<feature type="region of interest" description="Disordered" evidence="1">
    <location>
        <begin position="1"/>
        <end position="45"/>
    </location>
</feature>
<name>A0ABD3MH63_9STRA</name>
<accession>A0ABD3MH63</accession>
<feature type="region of interest" description="Disordered" evidence="1">
    <location>
        <begin position="671"/>
        <end position="698"/>
    </location>
</feature>
<protein>
    <submittedName>
        <fullName evidence="2">Uncharacterized protein</fullName>
    </submittedName>
</protein>
<feature type="region of interest" description="Disordered" evidence="1">
    <location>
        <begin position="57"/>
        <end position="108"/>
    </location>
</feature>
<feature type="compositionally biased region" description="Acidic residues" evidence="1">
    <location>
        <begin position="96"/>
        <end position="105"/>
    </location>
</feature>
<dbReference type="Proteomes" id="UP001530293">
    <property type="component" value="Unassembled WGS sequence"/>
</dbReference>
<evidence type="ECO:0000256" key="1">
    <source>
        <dbReference type="SAM" id="MobiDB-lite"/>
    </source>
</evidence>
<gene>
    <name evidence="2" type="ORF">ACHAWU_006527</name>
</gene>